<reference evidence="2 3" key="1">
    <citation type="submission" date="2019-12" db="EMBL/GenBank/DDBJ databases">
        <authorList>
            <person name="Alioto T."/>
            <person name="Alioto T."/>
            <person name="Gomez Garrido J."/>
        </authorList>
    </citation>
    <scope>NUCLEOTIDE SEQUENCE [LARGE SCALE GENOMIC DNA]</scope>
</reference>
<gene>
    <name evidence="2" type="ORF">OLEA9_A062803</name>
</gene>
<dbReference type="Gramene" id="OE9A062803T1">
    <property type="protein sequence ID" value="OE9A062803C1"/>
    <property type="gene ID" value="OE9A062803"/>
</dbReference>
<comment type="caution">
    <text evidence="2">The sequence shown here is derived from an EMBL/GenBank/DDBJ whole genome shotgun (WGS) entry which is preliminary data.</text>
</comment>
<evidence type="ECO:0000313" key="2">
    <source>
        <dbReference type="EMBL" id="CAA2976653.1"/>
    </source>
</evidence>
<keyword evidence="3" id="KW-1185">Reference proteome</keyword>
<evidence type="ECO:0000256" key="1">
    <source>
        <dbReference type="SAM" id="MobiDB-lite"/>
    </source>
</evidence>
<organism evidence="2 3">
    <name type="scientific">Olea europaea subsp. europaea</name>
    <dbReference type="NCBI Taxonomy" id="158383"/>
    <lineage>
        <taxon>Eukaryota</taxon>
        <taxon>Viridiplantae</taxon>
        <taxon>Streptophyta</taxon>
        <taxon>Embryophyta</taxon>
        <taxon>Tracheophyta</taxon>
        <taxon>Spermatophyta</taxon>
        <taxon>Magnoliopsida</taxon>
        <taxon>eudicotyledons</taxon>
        <taxon>Gunneridae</taxon>
        <taxon>Pentapetalae</taxon>
        <taxon>asterids</taxon>
        <taxon>lamiids</taxon>
        <taxon>Lamiales</taxon>
        <taxon>Oleaceae</taxon>
        <taxon>Oleeae</taxon>
        <taxon>Olea</taxon>
    </lineage>
</organism>
<proteinExistence type="predicted"/>
<dbReference type="EMBL" id="CACTIH010002499">
    <property type="protein sequence ID" value="CAA2976653.1"/>
    <property type="molecule type" value="Genomic_DNA"/>
</dbReference>
<accession>A0A8S0RBF5</accession>
<name>A0A8S0RBF5_OLEEU</name>
<sequence>MVGAFLGKLKVVPSPNLPAPKVQSAEQRLIWGLDTGVGPLPVPASVRTECSVVCRCAPIRNTRGGRSQTPAAPGCAGQPAVLVPPQGHQHLSPEWPGPSTGTRRGNDTPTAHAYTHWPYLKRVLDWMLDGIIISVSDEMSQLRTYFTSQLMEGEFEASHRVRRGRKFPGGLRGENVLCKCPLATQPGPCTSPDFVRNGIICGDCGRAVPRRLRACQRGRADGRRIGVVGSGRNAPAAMVASRRTGRKNLM</sequence>
<dbReference type="AlphaFoldDB" id="A0A8S0RBF5"/>
<dbReference type="Proteomes" id="UP000594638">
    <property type="component" value="Unassembled WGS sequence"/>
</dbReference>
<protein>
    <submittedName>
        <fullName evidence="2">Uncharacterized protein</fullName>
    </submittedName>
</protein>
<evidence type="ECO:0000313" key="3">
    <source>
        <dbReference type="Proteomes" id="UP000594638"/>
    </source>
</evidence>
<feature type="region of interest" description="Disordered" evidence="1">
    <location>
        <begin position="86"/>
        <end position="106"/>
    </location>
</feature>